<evidence type="ECO:0008006" key="3">
    <source>
        <dbReference type="Google" id="ProtNLM"/>
    </source>
</evidence>
<comment type="caution">
    <text evidence="1">The sequence shown here is derived from an EMBL/GenBank/DDBJ whole genome shotgun (WGS) entry which is preliminary data.</text>
</comment>
<reference evidence="1 2" key="1">
    <citation type="submission" date="2020-04" db="EMBL/GenBank/DDBJ databases">
        <title>Flammeovirga sp. SR4, a novel species isolated from seawater.</title>
        <authorList>
            <person name="Wang X."/>
        </authorList>
    </citation>
    <scope>NUCLEOTIDE SEQUENCE [LARGE SCALE GENOMIC DNA]</scope>
    <source>
        <strain evidence="1 2">SR4</strain>
    </source>
</reference>
<sequence length="136" mass="16421">MEYKQLYKSDFQEISYNETHNIIKSSWNTPINLSEKLYREELNKYFEIIEETSPQLILVDAIRAYYKIKPDTQEWINERNIQIHKKIELRKMGWAVSSDLFSQISFEEALDNVKDETAFQLNYFDDILEAEKWLLI</sequence>
<dbReference type="Proteomes" id="UP000585050">
    <property type="component" value="Unassembled WGS sequence"/>
</dbReference>
<name>A0A7X8XU92_9BACT</name>
<organism evidence="1 2">
    <name type="scientific">Flammeovirga agarivorans</name>
    <dbReference type="NCBI Taxonomy" id="2726742"/>
    <lineage>
        <taxon>Bacteria</taxon>
        <taxon>Pseudomonadati</taxon>
        <taxon>Bacteroidota</taxon>
        <taxon>Cytophagia</taxon>
        <taxon>Cytophagales</taxon>
        <taxon>Flammeovirgaceae</taxon>
        <taxon>Flammeovirga</taxon>
    </lineage>
</organism>
<dbReference type="RefSeq" id="WP_168880855.1">
    <property type="nucleotide sequence ID" value="NZ_JABAIL010000001.1"/>
</dbReference>
<dbReference type="EMBL" id="JABAIL010000001">
    <property type="protein sequence ID" value="NLR90167.1"/>
    <property type="molecule type" value="Genomic_DNA"/>
</dbReference>
<evidence type="ECO:0000313" key="2">
    <source>
        <dbReference type="Proteomes" id="UP000585050"/>
    </source>
</evidence>
<protein>
    <recommendedName>
        <fullName evidence="3">STAS/SEC14 domain-containing protein</fullName>
    </recommendedName>
</protein>
<proteinExistence type="predicted"/>
<evidence type="ECO:0000313" key="1">
    <source>
        <dbReference type="EMBL" id="NLR90167.1"/>
    </source>
</evidence>
<accession>A0A7X8XU92</accession>
<gene>
    <name evidence="1" type="ORF">HGP29_03070</name>
</gene>
<keyword evidence="2" id="KW-1185">Reference proteome</keyword>
<dbReference type="AlphaFoldDB" id="A0A7X8XU92"/>